<evidence type="ECO:0008006" key="4">
    <source>
        <dbReference type="Google" id="ProtNLM"/>
    </source>
</evidence>
<evidence type="ECO:0000313" key="3">
    <source>
        <dbReference type="Proteomes" id="UP000215771"/>
    </source>
</evidence>
<sequence>MNRLLAVGLTAALALPLAACGGEQTWQVVAVHTDPAEPGALLADAAGLANFTLTDSSLTGTTACADLDAAITTEDDAKDDAFTVDSVEVGDAADCEGGARHVHEQLTSIIVPGARFRVDHLTDSEMVFTATSDGPEGEPVVDPPSIRLMAL</sequence>
<accession>A0A269PBF7</accession>
<keyword evidence="1" id="KW-0732">Signal</keyword>
<dbReference type="AlphaFoldDB" id="A0A269PBF7"/>
<organism evidence="2 3">
    <name type="scientific">Corynebacterium hadale</name>
    <dbReference type="NCBI Taxonomy" id="2026255"/>
    <lineage>
        <taxon>Bacteria</taxon>
        <taxon>Bacillati</taxon>
        <taxon>Actinomycetota</taxon>
        <taxon>Actinomycetes</taxon>
        <taxon>Mycobacteriales</taxon>
        <taxon>Corynebacteriaceae</taxon>
        <taxon>Corynebacterium</taxon>
    </lineage>
</organism>
<name>A0A269PBF7_9CORY</name>
<comment type="caution">
    <text evidence="2">The sequence shown here is derived from an EMBL/GenBank/DDBJ whole genome shotgun (WGS) entry which is preliminary data.</text>
</comment>
<dbReference type="Proteomes" id="UP000215771">
    <property type="component" value="Unassembled WGS sequence"/>
</dbReference>
<dbReference type="RefSeq" id="WP_095278715.1">
    <property type="nucleotide sequence ID" value="NZ_CP047655.1"/>
</dbReference>
<feature type="signal peptide" evidence="1">
    <location>
        <begin position="1"/>
        <end position="21"/>
    </location>
</feature>
<evidence type="ECO:0000313" key="2">
    <source>
        <dbReference type="EMBL" id="PAJ68795.1"/>
    </source>
</evidence>
<evidence type="ECO:0000256" key="1">
    <source>
        <dbReference type="SAM" id="SignalP"/>
    </source>
</evidence>
<protein>
    <recommendedName>
        <fullName evidence="4">DUF306 domain-containing protein</fullName>
    </recommendedName>
</protein>
<feature type="chain" id="PRO_5039343420" description="DUF306 domain-containing protein" evidence="1">
    <location>
        <begin position="22"/>
        <end position="151"/>
    </location>
</feature>
<reference evidence="2 3" key="1">
    <citation type="submission" date="2017-08" db="EMBL/GenBank/DDBJ databases">
        <authorList>
            <person name="de Groot N.N."/>
        </authorList>
    </citation>
    <scope>NUCLEOTIDE SEQUENCE [LARGE SCALE GENOMIC DNA]</scope>
    <source>
        <strain evidence="2 3">NBT06-6</strain>
    </source>
</reference>
<proteinExistence type="predicted"/>
<gene>
    <name evidence="2" type="ORF">CIG21_10115</name>
</gene>
<dbReference type="EMBL" id="NQMQ01000022">
    <property type="protein sequence ID" value="PAJ68795.1"/>
    <property type="molecule type" value="Genomic_DNA"/>
</dbReference>